<name>A0A7X3G8F5_9STRE</name>
<gene>
    <name evidence="2" type="ORF">E5983_04835</name>
</gene>
<keyword evidence="1" id="KW-0812">Transmembrane</keyword>
<feature type="transmembrane region" description="Helical" evidence="1">
    <location>
        <begin position="46"/>
        <end position="64"/>
    </location>
</feature>
<dbReference type="AlphaFoldDB" id="A0A7X3G8F5"/>
<dbReference type="RefSeq" id="WP_160332780.1">
    <property type="nucleotide sequence ID" value="NZ_WSRS01000034.1"/>
</dbReference>
<protein>
    <submittedName>
        <fullName evidence="2">Uncharacterized protein</fullName>
    </submittedName>
</protein>
<reference evidence="2 3" key="1">
    <citation type="submission" date="2019-12" db="EMBL/GenBank/DDBJ databases">
        <title>Microbes associate with the intestines of laboratory mice.</title>
        <authorList>
            <person name="Navarre W."/>
            <person name="Wong E."/>
        </authorList>
    </citation>
    <scope>NUCLEOTIDE SEQUENCE [LARGE SCALE GENOMIC DNA]</scope>
    <source>
        <strain evidence="2 3">NM51_B2-22</strain>
    </source>
</reference>
<evidence type="ECO:0000313" key="2">
    <source>
        <dbReference type="EMBL" id="MVX58972.1"/>
    </source>
</evidence>
<evidence type="ECO:0000313" key="3">
    <source>
        <dbReference type="Proteomes" id="UP000461595"/>
    </source>
</evidence>
<feature type="transmembrane region" description="Helical" evidence="1">
    <location>
        <begin position="20"/>
        <end position="40"/>
    </location>
</feature>
<comment type="caution">
    <text evidence="2">The sequence shown here is derived from an EMBL/GenBank/DDBJ whole genome shotgun (WGS) entry which is preliminary data.</text>
</comment>
<keyword evidence="1" id="KW-1133">Transmembrane helix</keyword>
<evidence type="ECO:0000256" key="1">
    <source>
        <dbReference type="SAM" id="Phobius"/>
    </source>
</evidence>
<proteinExistence type="predicted"/>
<feature type="transmembrane region" description="Helical" evidence="1">
    <location>
        <begin position="126"/>
        <end position="148"/>
    </location>
</feature>
<keyword evidence="1" id="KW-0472">Membrane</keyword>
<sequence>MEAMELCIRITIFIGVIKRFWLANWRLILGITGLLILVFVTFETQLFSNLLTAILVGVIIDYRITRGVEAEKLRSKYSLLDESQFYEEYFDLYWSRTIRDYKLLANLTILFLLIIKTSNWKPFDYSILNILFFIALATLGSTLTFAFLKKFDSIDYLMFKKQDDYTDYSDEEKKLLAKTSNELKK</sequence>
<organism evidence="2 3">
    <name type="scientific">Streptococcus danieliae</name>
    <dbReference type="NCBI Taxonomy" id="747656"/>
    <lineage>
        <taxon>Bacteria</taxon>
        <taxon>Bacillati</taxon>
        <taxon>Bacillota</taxon>
        <taxon>Bacilli</taxon>
        <taxon>Lactobacillales</taxon>
        <taxon>Streptococcaceae</taxon>
        <taxon>Streptococcus</taxon>
    </lineage>
</organism>
<dbReference type="EMBL" id="WSRS01000034">
    <property type="protein sequence ID" value="MVX58972.1"/>
    <property type="molecule type" value="Genomic_DNA"/>
</dbReference>
<feature type="transmembrane region" description="Helical" evidence="1">
    <location>
        <begin position="103"/>
        <end position="120"/>
    </location>
</feature>
<dbReference type="Proteomes" id="UP000461595">
    <property type="component" value="Unassembled WGS sequence"/>
</dbReference>
<accession>A0A7X3G8F5</accession>